<dbReference type="PANTHER" id="PTHR30614:SF0">
    <property type="entry name" value="L-CYSTINE TRANSPORT SYSTEM PERMEASE PROTEIN TCYL"/>
    <property type="match status" value="1"/>
</dbReference>
<evidence type="ECO:0000256" key="2">
    <source>
        <dbReference type="ARBA" id="ARBA00010072"/>
    </source>
</evidence>
<sequence>MDWNVIPDNLGFLLKGLGVTLRLALIAMVLSFALGIIAGIARLARRPWVHLPAVLYIELVRGVPLIMVIFWFYFFIPIITGRPMDNFGSALIAFVVFEGAYMAEIVRAGIQSVPRGQVDAALSTNLTTPQMMRYVILPQALRNMLPSLVTQFIVLFKDTSLAYIIGVIELTRAASIVSQREIRPFELYVFIAMAYWVFAFGLSRLSRLLENRLSHRV</sequence>
<dbReference type="PROSITE" id="PS50928">
    <property type="entry name" value="ABC_TM1"/>
    <property type="match status" value="1"/>
</dbReference>
<evidence type="ECO:0000256" key="1">
    <source>
        <dbReference type="ARBA" id="ARBA00004429"/>
    </source>
</evidence>
<evidence type="ECO:0000256" key="12">
    <source>
        <dbReference type="RuleBase" id="RU363032"/>
    </source>
</evidence>
<dbReference type="Pfam" id="PF00528">
    <property type="entry name" value="BPD_transp_1"/>
    <property type="match status" value="1"/>
</dbReference>
<feature type="transmembrane region" description="Helical" evidence="12">
    <location>
        <begin position="188"/>
        <end position="206"/>
    </location>
</feature>
<evidence type="ECO:0000256" key="7">
    <source>
        <dbReference type="ARBA" id="ARBA00022989"/>
    </source>
</evidence>
<evidence type="ECO:0000313" key="14">
    <source>
        <dbReference type="EMBL" id="MBI3013965.1"/>
    </source>
</evidence>
<feature type="transmembrane region" description="Helical" evidence="12">
    <location>
        <begin position="53"/>
        <end position="75"/>
    </location>
</feature>
<evidence type="ECO:0000256" key="6">
    <source>
        <dbReference type="ARBA" id="ARBA00022970"/>
    </source>
</evidence>
<protein>
    <recommendedName>
        <fullName evidence="11">Glutamate/aspartate import permease protein GltK</fullName>
    </recommendedName>
</protein>
<keyword evidence="8 12" id="KW-0472">Membrane</keyword>
<evidence type="ECO:0000313" key="15">
    <source>
        <dbReference type="Proteomes" id="UP000741360"/>
    </source>
</evidence>
<dbReference type="GO" id="GO:0022857">
    <property type="term" value="F:transmembrane transporter activity"/>
    <property type="evidence" value="ECO:0007669"/>
    <property type="project" value="InterPro"/>
</dbReference>
<keyword evidence="4" id="KW-1003">Cell membrane</keyword>
<evidence type="ECO:0000256" key="4">
    <source>
        <dbReference type="ARBA" id="ARBA00022475"/>
    </source>
</evidence>
<evidence type="ECO:0000256" key="9">
    <source>
        <dbReference type="ARBA" id="ARBA00060298"/>
    </source>
</evidence>
<feature type="domain" description="ABC transmembrane type-1" evidence="13">
    <location>
        <begin position="17"/>
        <end position="206"/>
    </location>
</feature>
<dbReference type="FunFam" id="1.10.3720.10:FF:000006">
    <property type="entry name" value="Glutamate/aspartate ABC transporter, permease protein GltK"/>
    <property type="match status" value="1"/>
</dbReference>
<dbReference type="InterPro" id="IPR043429">
    <property type="entry name" value="ArtM/GltK/GlnP/TcyL/YhdX-like"/>
</dbReference>
<evidence type="ECO:0000256" key="11">
    <source>
        <dbReference type="ARBA" id="ARBA00073645"/>
    </source>
</evidence>
<comment type="caution">
    <text evidence="14">The sequence shown here is derived from an EMBL/GenBank/DDBJ whole genome shotgun (WGS) entry which is preliminary data.</text>
</comment>
<dbReference type="CDD" id="cd06261">
    <property type="entry name" value="TM_PBP2"/>
    <property type="match status" value="1"/>
</dbReference>
<evidence type="ECO:0000256" key="5">
    <source>
        <dbReference type="ARBA" id="ARBA00022692"/>
    </source>
</evidence>
<dbReference type="InterPro" id="IPR035906">
    <property type="entry name" value="MetI-like_sf"/>
</dbReference>
<organism evidence="14 15">
    <name type="scientific">Tectimicrobiota bacterium</name>
    <dbReference type="NCBI Taxonomy" id="2528274"/>
    <lineage>
        <taxon>Bacteria</taxon>
        <taxon>Pseudomonadati</taxon>
        <taxon>Nitrospinota/Tectimicrobiota group</taxon>
        <taxon>Candidatus Tectimicrobiota</taxon>
    </lineage>
</organism>
<keyword evidence="3 12" id="KW-0813">Transport</keyword>
<evidence type="ECO:0000256" key="8">
    <source>
        <dbReference type="ARBA" id="ARBA00023136"/>
    </source>
</evidence>
<dbReference type="NCBIfam" id="TIGR01726">
    <property type="entry name" value="HEQRo_perm_3TM"/>
    <property type="match status" value="1"/>
</dbReference>
<comment type="subcellular location">
    <subcellularLocation>
        <location evidence="1">Cell inner membrane</location>
        <topology evidence="1">Multi-pass membrane protein</topology>
    </subcellularLocation>
    <subcellularLocation>
        <location evidence="12">Cell membrane</location>
        <topology evidence="12">Multi-pass membrane protein</topology>
    </subcellularLocation>
</comment>
<accession>A0A932GN80</accession>
<evidence type="ECO:0000256" key="10">
    <source>
        <dbReference type="ARBA" id="ARBA00062718"/>
    </source>
</evidence>
<gene>
    <name evidence="14" type="ORF">HYY65_02610</name>
</gene>
<dbReference type="InterPro" id="IPR000515">
    <property type="entry name" value="MetI-like"/>
</dbReference>
<dbReference type="Proteomes" id="UP000741360">
    <property type="component" value="Unassembled WGS sequence"/>
</dbReference>
<keyword evidence="5 12" id="KW-0812">Transmembrane</keyword>
<comment type="subunit">
    <text evidence="10">The complex is composed of two ATP-binding proteins (GltL), two transmembrane proteins (GltJ and GltK) and a solute-binding protein (GltI).</text>
</comment>
<dbReference type="GO" id="GO:0043190">
    <property type="term" value="C:ATP-binding cassette (ABC) transporter complex"/>
    <property type="evidence" value="ECO:0007669"/>
    <property type="project" value="InterPro"/>
</dbReference>
<keyword evidence="7 12" id="KW-1133">Transmembrane helix</keyword>
<feature type="transmembrane region" description="Helical" evidence="12">
    <location>
        <begin position="20"/>
        <end position="41"/>
    </location>
</feature>
<dbReference type="EMBL" id="JACPSX010000044">
    <property type="protein sequence ID" value="MBI3013965.1"/>
    <property type="molecule type" value="Genomic_DNA"/>
</dbReference>
<keyword evidence="6" id="KW-0029">Amino-acid transport</keyword>
<dbReference type="GO" id="GO:0006865">
    <property type="term" value="P:amino acid transport"/>
    <property type="evidence" value="ECO:0007669"/>
    <property type="project" value="UniProtKB-KW"/>
</dbReference>
<dbReference type="InterPro" id="IPR010065">
    <property type="entry name" value="AA_ABC_transptr_permease_3TM"/>
</dbReference>
<dbReference type="Gene3D" id="1.10.3720.10">
    <property type="entry name" value="MetI-like"/>
    <property type="match status" value="1"/>
</dbReference>
<evidence type="ECO:0000256" key="3">
    <source>
        <dbReference type="ARBA" id="ARBA00022448"/>
    </source>
</evidence>
<comment type="function">
    <text evidence="9">Part of the ABC transporter complex GltIJKL involved in glutamate and aspartate uptake. Probably responsible for the translocation of the substrate across the membrane.</text>
</comment>
<reference evidence="14" key="1">
    <citation type="submission" date="2020-07" db="EMBL/GenBank/DDBJ databases">
        <title>Huge and variable diversity of episymbiotic CPR bacteria and DPANN archaea in groundwater ecosystems.</title>
        <authorList>
            <person name="He C.Y."/>
            <person name="Keren R."/>
            <person name="Whittaker M."/>
            <person name="Farag I.F."/>
            <person name="Doudna J."/>
            <person name="Cate J.H.D."/>
            <person name="Banfield J.F."/>
        </authorList>
    </citation>
    <scope>NUCLEOTIDE SEQUENCE</scope>
    <source>
        <strain evidence="14">NC_groundwater_717_Ag_S-0.2um_59_8</strain>
    </source>
</reference>
<dbReference type="PANTHER" id="PTHR30614">
    <property type="entry name" value="MEMBRANE COMPONENT OF AMINO ACID ABC TRANSPORTER"/>
    <property type="match status" value="1"/>
</dbReference>
<name>A0A932GN80_UNCTE</name>
<dbReference type="AlphaFoldDB" id="A0A932GN80"/>
<comment type="similarity">
    <text evidence="2">Belongs to the binding-protein-dependent transport system permease family. HisMQ subfamily.</text>
</comment>
<proteinExistence type="inferred from homology"/>
<evidence type="ECO:0000259" key="13">
    <source>
        <dbReference type="PROSITE" id="PS50928"/>
    </source>
</evidence>
<feature type="transmembrane region" description="Helical" evidence="12">
    <location>
        <begin position="148"/>
        <end position="168"/>
    </location>
</feature>
<dbReference type="SUPFAM" id="SSF161098">
    <property type="entry name" value="MetI-like"/>
    <property type="match status" value="1"/>
</dbReference>
<feature type="transmembrane region" description="Helical" evidence="12">
    <location>
        <begin position="87"/>
        <end position="106"/>
    </location>
</feature>